<comment type="caution">
    <text evidence="1">The sequence shown here is derived from an EMBL/GenBank/DDBJ whole genome shotgun (WGS) entry which is preliminary data.</text>
</comment>
<gene>
    <name evidence="1" type="ORF">D0962_04360</name>
</gene>
<dbReference type="RefSeq" id="WP_163660132.1">
    <property type="nucleotide sequence ID" value="NZ_QZCE01000001.1"/>
</dbReference>
<sequence>MDYPTFAADPVIVAAGFVNVADYPQELVEQVISEVACFLPASRWAKGCTDCDRRELAVKYLTAHRLTVLTQAGVVVSANTSGLIPGQISSISASQGSQSLSFAQSPEGTKGAGWLSEGQTPTYWWSLFLGMLQARLVAIGFTS</sequence>
<evidence type="ECO:0000313" key="1">
    <source>
        <dbReference type="EMBL" id="NEZ62014.1"/>
    </source>
</evidence>
<dbReference type="AlphaFoldDB" id="A0A6M0S0N3"/>
<name>A0A6M0S0N3_9CYAN</name>
<dbReference type="Proteomes" id="UP000473574">
    <property type="component" value="Unassembled WGS sequence"/>
</dbReference>
<reference evidence="1 2" key="1">
    <citation type="journal article" date="2020" name="Microb. Ecol.">
        <title>Ecogenomics of the Marine Benthic Filamentous Cyanobacterium Adonisia.</title>
        <authorList>
            <person name="Walter J.M."/>
            <person name="Coutinho F.H."/>
            <person name="Leomil L."/>
            <person name="Hargreaves P.I."/>
            <person name="Campeao M.E."/>
            <person name="Vieira V.V."/>
            <person name="Silva B.S."/>
            <person name="Fistarol G.O."/>
            <person name="Salomon P.S."/>
            <person name="Sawabe T."/>
            <person name="Mino S."/>
            <person name="Hosokawa M."/>
            <person name="Miyashita H."/>
            <person name="Maruyama F."/>
            <person name="van Verk M.C."/>
            <person name="Dutilh B.E."/>
            <person name="Thompson C.C."/>
            <person name="Thompson F.L."/>
        </authorList>
    </citation>
    <scope>NUCLEOTIDE SEQUENCE [LARGE SCALE GENOMIC DNA]</scope>
    <source>
        <strain evidence="1 2">CCMR0082</strain>
    </source>
</reference>
<dbReference type="Pfam" id="PF13262">
    <property type="entry name" value="DUF4054"/>
    <property type="match status" value="1"/>
</dbReference>
<dbReference type="EMBL" id="QZCE01000001">
    <property type="protein sequence ID" value="NEZ62014.1"/>
    <property type="molecule type" value="Genomic_DNA"/>
</dbReference>
<evidence type="ECO:0000313" key="2">
    <source>
        <dbReference type="Proteomes" id="UP000473574"/>
    </source>
</evidence>
<protein>
    <submittedName>
        <fullName evidence="1">DUF4054 domain-containing protein</fullName>
    </submittedName>
</protein>
<accession>A0A6M0S0N3</accession>
<dbReference type="InterPro" id="IPR025127">
    <property type="entry name" value="DUF4054"/>
</dbReference>
<organism evidence="1 2">
    <name type="scientific">Adonisia turfae CCMR0082</name>
    <dbReference type="NCBI Taxonomy" id="2304604"/>
    <lineage>
        <taxon>Bacteria</taxon>
        <taxon>Bacillati</taxon>
        <taxon>Cyanobacteriota</taxon>
        <taxon>Adonisia</taxon>
        <taxon>Adonisia turfae</taxon>
    </lineage>
</organism>
<proteinExistence type="predicted"/>